<organism evidence="4 5">
    <name type="scientific">Batrachochytrium dendrobatidis (strain JEL423)</name>
    <dbReference type="NCBI Taxonomy" id="403673"/>
    <lineage>
        <taxon>Eukaryota</taxon>
        <taxon>Fungi</taxon>
        <taxon>Fungi incertae sedis</taxon>
        <taxon>Chytridiomycota</taxon>
        <taxon>Chytridiomycota incertae sedis</taxon>
        <taxon>Chytridiomycetes</taxon>
        <taxon>Rhizophydiales</taxon>
        <taxon>Rhizophydiales incertae sedis</taxon>
        <taxon>Batrachochytrium</taxon>
    </lineage>
</organism>
<feature type="region of interest" description="Disordered" evidence="2">
    <location>
        <begin position="368"/>
        <end position="395"/>
    </location>
</feature>
<dbReference type="PANTHER" id="PTHR46241">
    <property type="entry name" value="ARMADILLO REPEAT-CONTAINING PROTEIN 4 ARMC4"/>
    <property type="match status" value="1"/>
</dbReference>
<dbReference type="OrthoDB" id="7537227at2759"/>
<feature type="region of interest" description="Disordered" evidence="2">
    <location>
        <begin position="433"/>
        <end position="491"/>
    </location>
</feature>
<dbReference type="SUPFAM" id="SSF48371">
    <property type="entry name" value="ARM repeat"/>
    <property type="match status" value="2"/>
</dbReference>
<name>A0A177WDS5_BATDL</name>
<dbReference type="InterPro" id="IPR011989">
    <property type="entry name" value="ARM-like"/>
</dbReference>
<dbReference type="InterPro" id="IPR023231">
    <property type="entry name" value="GSKIP_dom_sf"/>
</dbReference>
<feature type="repeat" description="ARM" evidence="1">
    <location>
        <begin position="580"/>
        <end position="622"/>
    </location>
</feature>
<dbReference type="SUPFAM" id="SSF103107">
    <property type="entry name" value="Hypothetical protein c14orf129, hspc210"/>
    <property type="match status" value="1"/>
</dbReference>
<evidence type="ECO:0000256" key="2">
    <source>
        <dbReference type="SAM" id="MobiDB-lite"/>
    </source>
</evidence>
<dbReference type="InterPro" id="IPR058678">
    <property type="entry name" value="ARM_PUB"/>
</dbReference>
<dbReference type="VEuPathDB" id="FungiDB:BDEG_21876"/>
<dbReference type="Pfam" id="PF25598">
    <property type="entry name" value="ARM_PUB"/>
    <property type="match status" value="1"/>
</dbReference>
<feature type="domain" description="U-box" evidence="3">
    <location>
        <begin position="653"/>
        <end position="837"/>
    </location>
</feature>
<evidence type="ECO:0000313" key="4">
    <source>
        <dbReference type="EMBL" id="OAJ37905.1"/>
    </source>
</evidence>
<evidence type="ECO:0000256" key="1">
    <source>
        <dbReference type="PROSITE-ProRule" id="PRU00259"/>
    </source>
</evidence>
<dbReference type="STRING" id="403673.A0A177WDS5"/>
<dbReference type="PROSITE" id="PS50176">
    <property type="entry name" value="ARM_REPEAT"/>
    <property type="match status" value="3"/>
</dbReference>
<accession>A0A177WDS5</accession>
<evidence type="ECO:0000313" key="5">
    <source>
        <dbReference type="Proteomes" id="UP000077115"/>
    </source>
</evidence>
<reference evidence="4 5" key="2">
    <citation type="submission" date="2016-05" db="EMBL/GenBank/DDBJ databases">
        <title>Lineage-specific infection strategies underlie the spectrum of fungal disease in amphibians.</title>
        <authorList>
            <person name="Cuomo C.A."/>
            <person name="Farrer R.A."/>
            <person name="James T."/>
            <person name="Longcore J."/>
            <person name="Birren B."/>
        </authorList>
    </citation>
    <scope>NUCLEOTIDE SEQUENCE [LARGE SCALE GENOMIC DNA]</scope>
    <source>
        <strain evidence="4 5">JEL423</strain>
    </source>
</reference>
<evidence type="ECO:0000259" key="3">
    <source>
        <dbReference type="Pfam" id="PF25598"/>
    </source>
</evidence>
<dbReference type="Gene3D" id="1.25.10.10">
    <property type="entry name" value="Leucine-rich Repeat Variant"/>
    <property type="match status" value="3"/>
</dbReference>
<feature type="repeat" description="ARM" evidence="1">
    <location>
        <begin position="915"/>
        <end position="957"/>
    </location>
</feature>
<sequence>MGTTSSKFQWSDAASGTHASLTDKTGLPHLQRSVNNQELLHELSRMLDHLCSTYPVEAKAEFRKPLQWTSSLPPSAFSSHGSSNLWIVGKGSKWVVASNIQRSDGQPMFSIEQSTSSNATVRTAKVSSVEYLHRALQVSIEHKLSELQQLVEANPDPFLNIFGISENGGKGLVEAFDIYNNETDSKRREQFSKLYKLLLVLNSFDLQLTKTTLENLHIDRILNIHKVTEELQMLQAFCGQDEKFALKSINWESDYTFANGAKAPPWRQVYGEICYIIVQPHDHEEFMITASKTGYFINNGYIPDDKGNERLDYSQSSELFKTLTDLLRTKSSHFALHIDKQEYVYHQADTQGGAGMAVAAENIDHAADFTDEDELGEHGTISNHQGKDRRNEKDAVKKNALAKKKNKLQTKVQQSVEPSLKWRALGLSTEDTKHAGKFKAKKGSSERKSRSPTSKKRMHKSQSTENGVYQDSDSEVSSEEEQQEKRQDNAELPTEYYQIQKLVKYLRSGNQTATIIAICSLRDFDLSNEFNQLAIRDVGGLETIVNLLDTEDPKCKIGALKILKDISQNVQIRSAVADLNGMQPLVELLQESDENIKCLAAETISHCAKNARNRRSVRRYGGIRKLARLLKATPGSSEERVAIAGALALATCSKSSKNKEAIQAAGSIPLLANLLESQNEQLLIPVVVILQECASDENYPLAIRSSGMIRFLVENLSSKNQELQMHCASAIFKCAEEDETRVLVRQCNGLMPLVSLLDNVANKDLLVAATGAVWKCAQNLENVTAFNKLNTIKKLIGLMENQPEDVLVNVVGALGACAQTADGRQSIRESGGITPLVNLLTGTNQALLVNVTTAVGASALDSDSMAVIDRLDGVRLLWSLLKSPNPMVQASAAWAISPCIEHAKDAGEMVRSFVGGLELIVSLLKSENAEVLASVCAAIANIAKDEENLAVITDHGVVPMLGKLSNTRNDKLRKHLAEAIARCCHWGNNRVAFGSASAVAPLVKYLKSPDEEVHRSTARALHQLSMDPDNCITMHEHGVVQLLLGMVGSLDAALQEAAAGTIGNIRRLALASEKANLC</sequence>
<dbReference type="InterPro" id="IPR000225">
    <property type="entry name" value="Armadillo"/>
</dbReference>
<feature type="compositionally biased region" description="Basic and acidic residues" evidence="2">
    <location>
        <begin position="385"/>
        <end position="395"/>
    </location>
</feature>
<proteinExistence type="predicted"/>
<dbReference type="PANTHER" id="PTHR46241:SF1">
    <property type="entry name" value="OUTER DYNEIN ARM-DOCKING COMPLEX SUBUNIT 2"/>
    <property type="match status" value="1"/>
</dbReference>
<gene>
    <name evidence="4" type="ORF">BDEG_21876</name>
</gene>
<dbReference type="Proteomes" id="UP000077115">
    <property type="component" value="Unassembled WGS sequence"/>
</dbReference>
<dbReference type="Pfam" id="PF00514">
    <property type="entry name" value="Arm"/>
    <property type="match status" value="1"/>
</dbReference>
<dbReference type="AlphaFoldDB" id="A0A177WDS5"/>
<dbReference type="eggNOG" id="KOG0167">
    <property type="taxonomic scope" value="Eukaryota"/>
</dbReference>
<dbReference type="SMART" id="SM00185">
    <property type="entry name" value="ARM"/>
    <property type="match status" value="13"/>
</dbReference>
<dbReference type="EMBL" id="DS022301">
    <property type="protein sequence ID" value="OAJ37905.1"/>
    <property type="molecule type" value="Genomic_DNA"/>
</dbReference>
<protein>
    <recommendedName>
        <fullName evidence="3">U-box domain-containing protein</fullName>
    </recommendedName>
</protein>
<reference evidence="4 5" key="1">
    <citation type="submission" date="2006-10" db="EMBL/GenBank/DDBJ databases">
        <title>The Genome Sequence of Batrachochytrium dendrobatidis JEL423.</title>
        <authorList>
            <consortium name="The Broad Institute Genome Sequencing Platform"/>
            <person name="Birren B."/>
            <person name="Lander E."/>
            <person name="Galagan J."/>
            <person name="Cuomo C."/>
            <person name="Devon K."/>
            <person name="Jaffe D."/>
            <person name="Butler J."/>
            <person name="Alvarez P."/>
            <person name="Gnerre S."/>
            <person name="Grabherr M."/>
            <person name="Kleber M."/>
            <person name="Mauceli E."/>
            <person name="Brockman W."/>
            <person name="Young S."/>
            <person name="LaButti K."/>
            <person name="Sykes S."/>
            <person name="DeCaprio D."/>
            <person name="Crawford M."/>
            <person name="Koehrsen M."/>
            <person name="Engels R."/>
            <person name="Montgomery P."/>
            <person name="Pearson M."/>
            <person name="Howarth C."/>
            <person name="Larson L."/>
            <person name="White J."/>
            <person name="O'Leary S."/>
            <person name="Kodira C."/>
            <person name="Zeng Q."/>
            <person name="Yandava C."/>
            <person name="Alvarado L."/>
            <person name="Longcore J."/>
            <person name="James T."/>
        </authorList>
    </citation>
    <scope>NUCLEOTIDE SEQUENCE [LARGE SCALE GENOMIC DNA]</scope>
    <source>
        <strain evidence="4 5">JEL423</strain>
    </source>
</reference>
<feature type="compositionally biased region" description="Acidic residues" evidence="2">
    <location>
        <begin position="472"/>
        <end position="482"/>
    </location>
</feature>
<feature type="repeat" description="ARM" evidence="1">
    <location>
        <begin position="997"/>
        <end position="1030"/>
    </location>
</feature>
<dbReference type="InterPro" id="IPR016024">
    <property type="entry name" value="ARM-type_fold"/>
</dbReference>